<dbReference type="AlphaFoldDB" id="A0A4Q8LD21"/>
<feature type="region of interest" description="Disordered" evidence="1">
    <location>
        <begin position="67"/>
        <end position="89"/>
    </location>
</feature>
<organism evidence="2 3">
    <name type="scientific">Pseudoxanthomonas winnipegensis</name>
    <dbReference type="NCBI Taxonomy" id="2480810"/>
    <lineage>
        <taxon>Bacteria</taxon>
        <taxon>Pseudomonadati</taxon>
        <taxon>Pseudomonadota</taxon>
        <taxon>Gammaproteobacteria</taxon>
        <taxon>Lysobacterales</taxon>
        <taxon>Lysobacteraceae</taxon>
        <taxon>Pseudoxanthomonas</taxon>
    </lineage>
</organism>
<feature type="compositionally biased region" description="Basic residues" evidence="1">
    <location>
        <begin position="79"/>
        <end position="89"/>
    </location>
</feature>
<proteinExistence type="predicted"/>
<dbReference type="InterPro" id="IPR010982">
    <property type="entry name" value="Lambda_DNA-bd_dom_sf"/>
</dbReference>
<dbReference type="GO" id="GO:0003677">
    <property type="term" value="F:DNA binding"/>
    <property type="evidence" value="ECO:0007669"/>
    <property type="project" value="UniProtKB-KW"/>
</dbReference>
<dbReference type="InterPro" id="IPR026365">
    <property type="entry name" value="BcepMu_gp16"/>
</dbReference>
<sequence length="89" mass="9560">MSPSNRKPNATPVPLRTPATARQWLRDQGITVVAFAKQHGLSRDAVTDVLRGTSKGNYGEAHQAAVALGIKPSPDSGTKSRRRKPTVTQ</sequence>
<dbReference type="Proteomes" id="UP000292627">
    <property type="component" value="Unassembled WGS sequence"/>
</dbReference>
<dbReference type="EMBL" id="SHMC01000002">
    <property type="protein sequence ID" value="TAA26556.1"/>
    <property type="molecule type" value="Genomic_DNA"/>
</dbReference>
<accession>A0A4Q8LD21</accession>
<dbReference type="RefSeq" id="WP_130550431.1">
    <property type="nucleotide sequence ID" value="NZ_SHMC01000002.1"/>
</dbReference>
<dbReference type="NCBIfam" id="TIGR04111">
    <property type="entry name" value="BcepMu_gp16"/>
    <property type="match status" value="1"/>
</dbReference>
<evidence type="ECO:0000256" key="1">
    <source>
        <dbReference type="SAM" id="MobiDB-lite"/>
    </source>
</evidence>
<comment type="caution">
    <text evidence="2">The sequence shown here is derived from an EMBL/GenBank/DDBJ whole genome shotgun (WGS) entry which is preliminary data.</text>
</comment>
<dbReference type="SUPFAM" id="SSF47413">
    <property type="entry name" value="lambda repressor-like DNA-binding domains"/>
    <property type="match status" value="1"/>
</dbReference>
<reference evidence="2 3" key="1">
    <citation type="submission" date="2019-02" db="EMBL/GenBank/DDBJ databases">
        <title>WGS of Pseudoxanthomonas species novum from clinical isolates.</title>
        <authorList>
            <person name="Bernier A.-M."/>
            <person name="Bernard K."/>
            <person name="Vachon A."/>
        </authorList>
    </citation>
    <scope>NUCLEOTIDE SEQUENCE [LARGE SCALE GENOMIC DNA]</scope>
    <source>
        <strain evidence="2 3">NML171200</strain>
    </source>
</reference>
<dbReference type="OrthoDB" id="5679056at2"/>
<gene>
    <name evidence="2" type="ORF">EA660_04805</name>
</gene>
<evidence type="ECO:0000313" key="3">
    <source>
        <dbReference type="Proteomes" id="UP000292627"/>
    </source>
</evidence>
<name>A0A4Q8LD21_9GAMM</name>
<evidence type="ECO:0000313" key="2">
    <source>
        <dbReference type="EMBL" id="TAA26556.1"/>
    </source>
</evidence>
<keyword evidence="2" id="KW-0238">DNA-binding</keyword>
<protein>
    <submittedName>
        <fullName evidence="2">DNA-binding protein</fullName>
    </submittedName>
</protein>